<dbReference type="NCBIfam" id="TIGR00005">
    <property type="entry name" value="rluA_subfam"/>
    <property type="match status" value="1"/>
</dbReference>
<dbReference type="PANTHER" id="PTHR21600:SF83">
    <property type="entry name" value="PSEUDOURIDYLATE SYNTHASE RPUSD4, MITOCHONDRIAL"/>
    <property type="match status" value="1"/>
</dbReference>
<comment type="catalytic activity">
    <reaction evidence="1 6">
        <text>a uridine in RNA = a pseudouridine in RNA</text>
        <dbReference type="Rhea" id="RHEA:48348"/>
        <dbReference type="Rhea" id="RHEA-COMP:12068"/>
        <dbReference type="Rhea" id="RHEA-COMP:12069"/>
        <dbReference type="ChEBI" id="CHEBI:65314"/>
        <dbReference type="ChEBI" id="CHEBI:65315"/>
    </reaction>
</comment>
<dbReference type="SUPFAM" id="SSF55174">
    <property type="entry name" value="Alpha-L RNA-binding motif"/>
    <property type="match status" value="1"/>
</dbReference>
<comment type="function">
    <text evidence="6">Responsible for synthesis of pseudouridine from uracil.</text>
</comment>
<dbReference type="Pfam" id="PF01479">
    <property type="entry name" value="S4"/>
    <property type="match status" value="1"/>
</dbReference>
<dbReference type="InterPro" id="IPR006145">
    <property type="entry name" value="PsdUridine_synth_RsuA/RluA"/>
</dbReference>
<dbReference type="Gene3D" id="3.30.2350.10">
    <property type="entry name" value="Pseudouridine synthase"/>
    <property type="match status" value="1"/>
</dbReference>
<keyword evidence="3 6" id="KW-0413">Isomerase</keyword>
<dbReference type="SMART" id="SM00363">
    <property type="entry name" value="S4"/>
    <property type="match status" value="1"/>
</dbReference>
<evidence type="ECO:0000313" key="9">
    <source>
        <dbReference type="Proteomes" id="UP000294545"/>
    </source>
</evidence>
<dbReference type="InterPro" id="IPR002942">
    <property type="entry name" value="S4_RNA-bd"/>
</dbReference>
<dbReference type="EMBL" id="SMGQ01000011">
    <property type="protein sequence ID" value="TCK98271.1"/>
    <property type="molecule type" value="Genomic_DNA"/>
</dbReference>
<keyword evidence="5" id="KW-0694">RNA-binding</keyword>
<dbReference type="AlphaFoldDB" id="A0A4V2Q1N0"/>
<dbReference type="Gene3D" id="3.10.290.10">
    <property type="entry name" value="RNA-binding S4 domain"/>
    <property type="match status" value="1"/>
</dbReference>
<dbReference type="GO" id="GO:0120159">
    <property type="term" value="F:rRNA pseudouridine synthase activity"/>
    <property type="evidence" value="ECO:0007669"/>
    <property type="project" value="UniProtKB-ARBA"/>
</dbReference>
<dbReference type="OrthoDB" id="9807829at2"/>
<gene>
    <name evidence="8" type="ORF">EDC19_0691</name>
</gene>
<evidence type="ECO:0000256" key="1">
    <source>
        <dbReference type="ARBA" id="ARBA00000073"/>
    </source>
</evidence>
<dbReference type="PROSITE" id="PS50889">
    <property type="entry name" value="S4"/>
    <property type="match status" value="1"/>
</dbReference>
<keyword evidence="9" id="KW-1185">Reference proteome</keyword>
<dbReference type="SUPFAM" id="SSF55120">
    <property type="entry name" value="Pseudouridine synthase"/>
    <property type="match status" value="1"/>
</dbReference>
<dbReference type="PROSITE" id="PS01129">
    <property type="entry name" value="PSI_RLU"/>
    <property type="match status" value="1"/>
</dbReference>
<dbReference type="Proteomes" id="UP000294545">
    <property type="component" value="Unassembled WGS sequence"/>
</dbReference>
<evidence type="ECO:0000256" key="6">
    <source>
        <dbReference type="RuleBase" id="RU362028"/>
    </source>
</evidence>
<evidence type="ECO:0000259" key="7">
    <source>
        <dbReference type="SMART" id="SM00363"/>
    </source>
</evidence>
<accession>A0A4V2Q1N0</accession>
<dbReference type="InterPro" id="IPR050188">
    <property type="entry name" value="RluA_PseudoU_synthase"/>
</dbReference>
<dbReference type="CDD" id="cd02869">
    <property type="entry name" value="PseudoU_synth_RluA_like"/>
    <property type="match status" value="1"/>
</dbReference>
<sequence length="322" mass="37516">MKEIKITQIEAGQRIDKFLLKYLNKATKSFVYKMLRKKRIKLNKKKSSGSEILKENDTIQMYLAEETIDQFSEVKTITTQKDFDIVYEDHHILIVNKPVGMLSQKAKKEDISINEQIIGYLINENKMTHEQLKTFKPAVCHRLDRNTSGIIIAGKTIEALQVITTLIKDKKIDKYYMCLVKGVIKEPKNIKGYLTKDEKKNKVTLTPKPCDQSVPIETEYTPIKRNDKYTLLKVKLITGRTHQIRAHLASICHPLVGDYKYGHQSTNDYFKKQYKLESQLLHAYELVFPAIEGTLKDLSHKHFTSKWSNHFNEIIEKELNEK</sequence>
<evidence type="ECO:0000313" key="8">
    <source>
        <dbReference type="EMBL" id="TCK98271.1"/>
    </source>
</evidence>
<dbReference type="InterPro" id="IPR036986">
    <property type="entry name" value="S4_RNA-bd_sf"/>
</dbReference>
<dbReference type="GO" id="GO:0000455">
    <property type="term" value="P:enzyme-directed rRNA pseudouridine synthesis"/>
    <property type="evidence" value="ECO:0007669"/>
    <property type="project" value="UniProtKB-ARBA"/>
</dbReference>
<dbReference type="Pfam" id="PF00849">
    <property type="entry name" value="PseudoU_synth_2"/>
    <property type="match status" value="1"/>
</dbReference>
<reference evidence="8 9" key="1">
    <citation type="submission" date="2019-03" db="EMBL/GenBank/DDBJ databases">
        <title>Genomic Encyclopedia of Type Strains, Phase IV (KMG-IV): sequencing the most valuable type-strain genomes for metagenomic binning, comparative biology and taxonomic classification.</title>
        <authorList>
            <person name="Goeker M."/>
        </authorList>
    </citation>
    <scope>NUCLEOTIDE SEQUENCE [LARGE SCALE GENOMIC DNA]</scope>
    <source>
        <strain evidence="8 9">DSM 24176</strain>
    </source>
</reference>
<feature type="active site" evidence="4">
    <location>
        <position position="144"/>
    </location>
</feature>
<feature type="domain" description="RNA-binding S4" evidence="7">
    <location>
        <begin position="13"/>
        <end position="73"/>
    </location>
</feature>
<evidence type="ECO:0000256" key="2">
    <source>
        <dbReference type="ARBA" id="ARBA00010876"/>
    </source>
</evidence>
<organism evidence="8 9">
    <name type="scientific">Natranaerovirga hydrolytica</name>
    <dbReference type="NCBI Taxonomy" id="680378"/>
    <lineage>
        <taxon>Bacteria</taxon>
        <taxon>Bacillati</taxon>
        <taxon>Bacillota</taxon>
        <taxon>Clostridia</taxon>
        <taxon>Lachnospirales</taxon>
        <taxon>Natranaerovirgaceae</taxon>
        <taxon>Natranaerovirga</taxon>
    </lineage>
</organism>
<protein>
    <recommendedName>
        <fullName evidence="6">Pseudouridine synthase</fullName>
        <ecNumber evidence="6">5.4.99.-</ecNumber>
    </recommendedName>
</protein>
<proteinExistence type="inferred from homology"/>
<comment type="caution">
    <text evidence="8">The sequence shown here is derived from an EMBL/GenBank/DDBJ whole genome shotgun (WGS) entry which is preliminary data.</text>
</comment>
<dbReference type="InterPro" id="IPR006224">
    <property type="entry name" value="PsdUridine_synth_RluA-like_CS"/>
</dbReference>
<name>A0A4V2Q1N0_9FIRM</name>
<dbReference type="PANTHER" id="PTHR21600">
    <property type="entry name" value="MITOCHONDRIAL RNA PSEUDOURIDINE SYNTHASE"/>
    <property type="match status" value="1"/>
</dbReference>
<dbReference type="EC" id="5.4.99.-" evidence="6"/>
<evidence type="ECO:0000256" key="3">
    <source>
        <dbReference type="ARBA" id="ARBA00023235"/>
    </source>
</evidence>
<dbReference type="GO" id="GO:0003723">
    <property type="term" value="F:RNA binding"/>
    <property type="evidence" value="ECO:0007669"/>
    <property type="project" value="UniProtKB-KW"/>
</dbReference>
<dbReference type="InterPro" id="IPR020103">
    <property type="entry name" value="PsdUridine_synth_cat_dom_sf"/>
</dbReference>
<dbReference type="RefSeq" id="WP_132280545.1">
    <property type="nucleotide sequence ID" value="NZ_SMGQ01000011.1"/>
</dbReference>
<evidence type="ECO:0000256" key="4">
    <source>
        <dbReference type="PIRSR" id="PIRSR606225-1"/>
    </source>
</evidence>
<evidence type="ECO:0000256" key="5">
    <source>
        <dbReference type="PROSITE-ProRule" id="PRU00182"/>
    </source>
</evidence>
<dbReference type="InterPro" id="IPR006225">
    <property type="entry name" value="PsdUridine_synth_RluC/D"/>
</dbReference>
<comment type="similarity">
    <text evidence="2 6">Belongs to the pseudouridine synthase RluA family.</text>
</comment>